<keyword evidence="3" id="KW-0410">Iron transport</keyword>
<accession>A0A1W1D190</accession>
<keyword evidence="5" id="KW-0408">Iron</keyword>
<name>A0A1W1D190_9ZZZZ</name>
<evidence type="ECO:0000256" key="7">
    <source>
        <dbReference type="ARBA" id="ARBA00023077"/>
    </source>
</evidence>
<dbReference type="PANTHER" id="PTHR32552:SF81">
    <property type="entry name" value="TONB-DEPENDENT OUTER MEMBRANE RECEPTOR"/>
    <property type="match status" value="1"/>
</dbReference>
<dbReference type="GO" id="GO:0009279">
    <property type="term" value="C:cell outer membrane"/>
    <property type="evidence" value="ECO:0007669"/>
    <property type="project" value="UniProtKB-SubCell"/>
</dbReference>
<dbReference type="EMBL" id="FPHM01000322">
    <property type="protein sequence ID" value="SFV71876.1"/>
    <property type="molecule type" value="Genomic_DNA"/>
</dbReference>
<keyword evidence="7" id="KW-0798">TonB box</keyword>
<gene>
    <name evidence="10" type="ORF">MNB_SV-13-232</name>
</gene>
<evidence type="ECO:0000256" key="5">
    <source>
        <dbReference type="ARBA" id="ARBA00023004"/>
    </source>
</evidence>
<dbReference type="InterPro" id="IPR036942">
    <property type="entry name" value="Beta-barrel_TonB_sf"/>
</dbReference>
<reference evidence="10" key="1">
    <citation type="submission" date="2016-10" db="EMBL/GenBank/DDBJ databases">
        <authorList>
            <person name="de Groot N.N."/>
        </authorList>
    </citation>
    <scope>NUCLEOTIDE SEQUENCE</scope>
</reference>
<protein>
    <submittedName>
        <fullName evidence="10">TonB-dependent receptor</fullName>
    </submittedName>
</protein>
<evidence type="ECO:0000256" key="2">
    <source>
        <dbReference type="ARBA" id="ARBA00022448"/>
    </source>
</evidence>
<keyword evidence="4" id="KW-0812">Transmembrane</keyword>
<dbReference type="InterPro" id="IPR039426">
    <property type="entry name" value="TonB-dep_rcpt-like"/>
</dbReference>
<dbReference type="SUPFAM" id="SSF56935">
    <property type="entry name" value="Porins"/>
    <property type="match status" value="1"/>
</dbReference>
<dbReference type="PROSITE" id="PS01156">
    <property type="entry name" value="TONB_DEPENDENT_REC_2"/>
    <property type="match status" value="1"/>
</dbReference>
<dbReference type="AlphaFoldDB" id="A0A1W1D190"/>
<evidence type="ECO:0000313" key="10">
    <source>
        <dbReference type="EMBL" id="SFV71876.1"/>
    </source>
</evidence>
<keyword evidence="6" id="KW-0406">Ion transport</keyword>
<keyword evidence="2" id="KW-0813">Transport</keyword>
<sequence>MSLSGTVIEDRLRARASVYEHRSDGYMRNSFLHRDDTQKIDELTAKLQLAWRVSDEHLIDFAFRHLDITNGYDAFSLDNSRTSHADEIGIDAQRTNAFAIKSNYQMNEAMHLVSKLSHSQSNLVYAYDEDWSYIGEFPEQFSPYSAFDSYKREKIQNDIDIKLMGDAEGRIFDDSTDWTLGFYCKKYKEKLLREYSYFEKPFSSTYDTSNTVVYGQFDTAIDDKMVLVSGLRLESWNAKYSDSQELNIENDEVLVGGKLGLSYEENSQTLYYAYLSKGYKPGGVNADSRLITDAKSYYTENLWNLELGINSSYLEDTLINRFNIFYGKREDQQVKSSIVSTREDGSQNFIGYLANAGKSHYYGLESQMDWYLSERIHFYSSIGLLQSTFDTYIDPNPLALNVEGRTPAHSPEYQYVIGFDMTFWEGWIWKSNLEAKGAYYFSNRHDEKSDAYTLVHSSLEYTIGNWSVVAWIRNITNIDYQTRGFGSFGNNPSNGYEVERYTQQGTPRTAGLTLSYDF</sequence>
<dbReference type="PANTHER" id="PTHR32552">
    <property type="entry name" value="FERRICHROME IRON RECEPTOR-RELATED"/>
    <property type="match status" value="1"/>
</dbReference>
<keyword evidence="8" id="KW-0472">Membrane</keyword>
<keyword evidence="9" id="KW-0998">Cell outer membrane</keyword>
<comment type="subcellular location">
    <subcellularLocation>
        <location evidence="1">Cell outer membrane</location>
        <topology evidence="1">Multi-pass membrane protein</topology>
    </subcellularLocation>
</comment>
<evidence type="ECO:0000256" key="9">
    <source>
        <dbReference type="ARBA" id="ARBA00023237"/>
    </source>
</evidence>
<dbReference type="Gene3D" id="2.40.170.20">
    <property type="entry name" value="TonB-dependent receptor, beta-barrel domain"/>
    <property type="match status" value="1"/>
</dbReference>
<proteinExistence type="predicted"/>
<evidence type="ECO:0000256" key="3">
    <source>
        <dbReference type="ARBA" id="ARBA00022496"/>
    </source>
</evidence>
<dbReference type="GO" id="GO:0006826">
    <property type="term" value="P:iron ion transport"/>
    <property type="evidence" value="ECO:0007669"/>
    <property type="project" value="UniProtKB-KW"/>
</dbReference>
<evidence type="ECO:0000256" key="1">
    <source>
        <dbReference type="ARBA" id="ARBA00004571"/>
    </source>
</evidence>
<evidence type="ECO:0000256" key="6">
    <source>
        <dbReference type="ARBA" id="ARBA00023065"/>
    </source>
</evidence>
<evidence type="ECO:0000256" key="4">
    <source>
        <dbReference type="ARBA" id="ARBA00022692"/>
    </source>
</evidence>
<dbReference type="InterPro" id="IPR010917">
    <property type="entry name" value="TonB_rcpt_CS"/>
</dbReference>
<organism evidence="10">
    <name type="scientific">hydrothermal vent metagenome</name>
    <dbReference type="NCBI Taxonomy" id="652676"/>
    <lineage>
        <taxon>unclassified sequences</taxon>
        <taxon>metagenomes</taxon>
        <taxon>ecological metagenomes</taxon>
    </lineage>
</organism>
<keyword evidence="10" id="KW-0675">Receptor</keyword>
<evidence type="ECO:0000256" key="8">
    <source>
        <dbReference type="ARBA" id="ARBA00023136"/>
    </source>
</evidence>